<dbReference type="EMBL" id="QYTW02000011">
    <property type="protein sequence ID" value="RST59353.1"/>
    <property type="molecule type" value="Genomic_DNA"/>
</dbReference>
<accession>A0A429X803</accession>
<dbReference type="OrthoDB" id="2427386at2"/>
<reference evidence="1 2" key="1">
    <citation type="submission" date="2018-12" db="EMBL/GenBank/DDBJ databases">
        <authorList>
            <person name="Sun L."/>
            <person name="Chen Z."/>
        </authorList>
    </citation>
    <scope>NUCLEOTIDE SEQUENCE [LARGE SCALE GENOMIC DNA]</scope>
    <source>
        <strain evidence="1 2">LMG 29736</strain>
    </source>
</reference>
<gene>
    <name evidence="1" type="ORF">D5F11_012205</name>
</gene>
<comment type="caution">
    <text evidence="1">The sequence shown here is derived from an EMBL/GenBank/DDBJ whole genome shotgun (WGS) entry which is preliminary data.</text>
</comment>
<organism evidence="1 2">
    <name type="scientific">Siminovitchia terrae</name>
    <name type="common">Bacillus terrae</name>
    <dbReference type="NCBI Taxonomy" id="1914933"/>
    <lineage>
        <taxon>Bacteria</taxon>
        <taxon>Bacillati</taxon>
        <taxon>Bacillota</taxon>
        <taxon>Bacilli</taxon>
        <taxon>Bacillales</taxon>
        <taxon>Bacillaceae</taxon>
        <taxon>Siminovitchia</taxon>
    </lineage>
</organism>
<name>A0A429X803_SIMTE</name>
<protein>
    <submittedName>
        <fullName evidence="1">Uncharacterized protein</fullName>
    </submittedName>
</protein>
<dbReference type="Proteomes" id="UP000287296">
    <property type="component" value="Unassembled WGS sequence"/>
</dbReference>
<sequence>MDGKVEYKKDIPSLLELTHTNVKIFGPKGSFIGSQHLADWLERARLHLEKLTRFAKEHHIVLEQDGTWYEENGDVRGQATVYTFMKNRRKSSLDCAV</sequence>
<evidence type="ECO:0000313" key="2">
    <source>
        <dbReference type="Proteomes" id="UP000287296"/>
    </source>
</evidence>
<evidence type="ECO:0000313" key="1">
    <source>
        <dbReference type="EMBL" id="RST59353.1"/>
    </source>
</evidence>
<proteinExistence type="predicted"/>
<dbReference type="AlphaFoldDB" id="A0A429X803"/>